<evidence type="ECO:0000313" key="4">
    <source>
        <dbReference type="EMBL" id="MDO1450796.1"/>
    </source>
</evidence>
<gene>
    <name evidence="3" type="ORF">Q0590_31175</name>
    <name evidence="4" type="ORF">Q0590_31270</name>
</gene>
<dbReference type="RefSeq" id="WP_302041578.1">
    <property type="nucleotide sequence ID" value="NZ_JAUKPO010000036.1"/>
</dbReference>
<dbReference type="SMART" id="SM00448">
    <property type="entry name" value="REC"/>
    <property type="match status" value="1"/>
</dbReference>
<dbReference type="Gene3D" id="3.40.50.2300">
    <property type="match status" value="1"/>
</dbReference>
<dbReference type="InterPro" id="IPR011006">
    <property type="entry name" value="CheY-like_superfamily"/>
</dbReference>
<keyword evidence="5" id="KW-1185">Reference proteome</keyword>
<feature type="domain" description="Response regulatory" evidence="2">
    <location>
        <begin position="6"/>
        <end position="134"/>
    </location>
</feature>
<keyword evidence="1" id="KW-0597">Phosphoprotein</keyword>
<dbReference type="EMBL" id="JAUKPO010000036">
    <property type="protein sequence ID" value="MDO1450777.1"/>
    <property type="molecule type" value="Genomic_DNA"/>
</dbReference>
<dbReference type="SUPFAM" id="SSF52172">
    <property type="entry name" value="CheY-like"/>
    <property type="match status" value="1"/>
</dbReference>
<dbReference type="Pfam" id="PF00072">
    <property type="entry name" value="Response_reg"/>
    <property type="match status" value="1"/>
</dbReference>
<evidence type="ECO:0000259" key="2">
    <source>
        <dbReference type="PROSITE" id="PS50110"/>
    </source>
</evidence>
<dbReference type="Proteomes" id="UP001168528">
    <property type="component" value="Unassembled WGS sequence"/>
</dbReference>
<evidence type="ECO:0000313" key="3">
    <source>
        <dbReference type="EMBL" id="MDO1450777.1"/>
    </source>
</evidence>
<sequence>MKKLYKTILVDDDATCVFIAQILMKKAGITQGIYTAENGRQALELIERSCQKDYQGKDACCPDLILLDINMPVMNGFEFLEALDQRWGLNPQITRIYLLTSSTNPADVEKASRYAIAGYIEKPLTLEKLISLGL</sequence>
<comment type="caution">
    <text evidence="4">The sequence shown here is derived from an EMBL/GenBank/DDBJ whole genome shotgun (WGS) entry which is preliminary data.</text>
</comment>
<reference evidence="4" key="1">
    <citation type="submission" date="2023-07" db="EMBL/GenBank/DDBJ databases">
        <title>The genome sequence of Rhodocytophaga aerolata KACC 12507.</title>
        <authorList>
            <person name="Zhang X."/>
        </authorList>
    </citation>
    <scope>NUCLEOTIDE SEQUENCE</scope>
    <source>
        <strain evidence="4">KACC 12507</strain>
    </source>
</reference>
<accession>A0ABT8RFA8</accession>
<dbReference type="PROSITE" id="PS50110">
    <property type="entry name" value="RESPONSE_REGULATORY"/>
    <property type="match status" value="1"/>
</dbReference>
<dbReference type="PANTHER" id="PTHR43228:SF1">
    <property type="entry name" value="TWO-COMPONENT RESPONSE REGULATOR ARR22"/>
    <property type="match status" value="1"/>
</dbReference>
<dbReference type="InterPro" id="IPR001789">
    <property type="entry name" value="Sig_transdc_resp-reg_receiver"/>
</dbReference>
<name>A0ABT8RFA8_9BACT</name>
<evidence type="ECO:0000313" key="5">
    <source>
        <dbReference type="Proteomes" id="UP001168528"/>
    </source>
</evidence>
<feature type="modified residue" description="4-aspartylphosphate" evidence="1">
    <location>
        <position position="68"/>
    </location>
</feature>
<dbReference type="EMBL" id="JAUKPO010000036">
    <property type="protein sequence ID" value="MDO1450796.1"/>
    <property type="molecule type" value="Genomic_DNA"/>
</dbReference>
<organism evidence="4 5">
    <name type="scientific">Rhodocytophaga aerolata</name>
    <dbReference type="NCBI Taxonomy" id="455078"/>
    <lineage>
        <taxon>Bacteria</taxon>
        <taxon>Pseudomonadati</taxon>
        <taxon>Bacteroidota</taxon>
        <taxon>Cytophagia</taxon>
        <taxon>Cytophagales</taxon>
        <taxon>Rhodocytophagaceae</taxon>
        <taxon>Rhodocytophaga</taxon>
    </lineage>
</organism>
<evidence type="ECO:0000256" key="1">
    <source>
        <dbReference type="PROSITE-ProRule" id="PRU00169"/>
    </source>
</evidence>
<protein>
    <submittedName>
        <fullName evidence="4">Response regulator</fullName>
    </submittedName>
</protein>
<dbReference type="InterPro" id="IPR052048">
    <property type="entry name" value="ST_Response_Regulator"/>
</dbReference>
<dbReference type="PANTHER" id="PTHR43228">
    <property type="entry name" value="TWO-COMPONENT RESPONSE REGULATOR"/>
    <property type="match status" value="1"/>
</dbReference>
<proteinExistence type="predicted"/>